<dbReference type="AlphaFoldDB" id="A0AA86PLD0"/>
<comment type="caution">
    <text evidence="1">The sequence shown here is derived from an EMBL/GenBank/DDBJ whole genome shotgun (WGS) entry which is preliminary data.</text>
</comment>
<accession>A0AA86PLD0</accession>
<protein>
    <submittedName>
        <fullName evidence="1">Uncharacterized protein</fullName>
    </submittedName>
</protein>
<reference evidence="1" key="1">
    <citation type="submission" date="2023-06" db="EMBL/GenBank/DDBJ databases">
        <authorList>
            <person name="Kurt Z."/>
        </authorList>
    </citation>
    <scope>NUCLEOTIDE SEQUENCE</scope>
</reference>
<evidence type="ECO:0000313" key="1">
    <source>
        <dbReference type="EMBL" id="CAI9939153.1"/>
    </source>
</evidence>
<evidence type="ECO:0000313" key="2">
    <source>
        <dbReference type="EMBL" id="CAL6022251.1"/>
    </source>
</evidence>
<evidence type="ECO:0000313" key="3">
    <source>
        <dbReference type="Proteomes" id="UP001642409"/>
    </source>
</evidence>
<dbReference type="EMBL" id="CATOUU010000660">
    <property type="protein sequence ID" value="CAI9939153.1"/>
    <property type="molecule type" value="Genomic_DNA"/>
</dbReference>
<sequence>MNVVKLNQYFDVYASISNNQIYLFNQRKVILQSIPVDFNLYPGSSCMNYCYGKECIFDAKLHNLIYCENHIYVQCYEKILELTEKLTLEYIASIPDLTLSTPAAFYGRVFTMQGKLYAHNYNGSQSYSGMLYVLVDNRFKEVKEMPGSFFCFCDNVYVWDYKGFNLYKLTNELELITIINIIDKENQYVTWSNGVLIIYTGDGSYLMLNMLTSQLQYLNNQVNIKLFLGQYSNQLEDQCIDNAFGQGSAEQIRQAQMSLQFKSIFQYADQCFDAYYFKNMDQYRSIQNRTLKQMKLVNNSMQRIVQQYNLMSLTYLNSINNQDQ</sequence>
<proteinExistence type="predicted"/>
<name>A0AA86PLD0_9EUKA</name>
<organism evidence="1">
    <name type="scientific">Hexamita inflata</name>
    <dbReference type="NCBI Taxonomy" id="28002"/>
    <lineage>
        <taxon>Eukaryota</taxon>
        <taxon>Metamonada</taxon>
        <taxon>Diplomonadida</taxon>
        <taxon>Hexamitidae</taxon>
        <taxon>Hexamitinae</taxon>
        <taxon>Hexamita</taxon>
    </lineage>
</organism>
<reference evidence="2 3" key="2">
    <citation type="submission" date="2024-07" db="EMBL/GenBank/DDBJ databases">
        <authorList>
            <person name="Akdeniz Z."/>
        </authorList>
    </citation>
    <scope>NUCLEOTIDE SEQUENCE [LARGE SCALE GENOMIC DNA]</scope>
</reference>
<dbReference type="Proteomes" id="UP001642409">
    <property type="component" value="Unassembled WGS sequence"/>
</dbReference>
<gene>
    <name evidence="1" type="ORF">HINF_LOCUS26798</name>
    <name evidence="2" type="ORF">HINF_LOCUS28562</name>
</gene>
<keyword evidence="3" id="KW-1185">Reference proteome</keyword>
<dbReference type="EMBL" id="CAXDID020000090">
    <property type="protein sequence ID" value="CAL6022251.1"/>
    <property type="molecule type" value="Genomic_DNA"/>
</dbReference>